<dbReference type="Proteomes" id="UP001066276">
    <property type="component" value="Chromosome 8"/>
</dbReference>
<comment type="caution">
    <text evidence="1">The sequence shown here is derived from an EMBL/GenBank/DDBJ whole genome shotgun (WGS) entry which is preliminary data.</text>
</comment>
<keyword evidence="2" id="KW-1185">Reference proteome</keyword>
<proteinExistence type="predicted"/>
<protein>
    <submittedName>
        <fullName evidence="1">Uncharacterized protein</fullName>
    </submittedName>
</protein>
<dbReference type="EMBL" id="JANPWB010000012">
    <property type="protein sequence ID" value="KAJ1117922.1"/>
    <property type="molecule type" value="Genomic_DNA"/>
</dbReference>
<evidence type="ECO:0000313" key="1">
    <source>
        <dbReference type="EMBL" id="KAJ1117922.1"/>
    </source>
</evidence>
<sequence length="144" mass="15970">MLGSGTRSFRKTDNSGMTFIFITLGARCGYLTRRRCARCAGGSETSSFTRFAIRVPFKVTFAPGLVGVFPHVIAANQTVPWPHAWQNIPLIFAKSLLRSTGNRNGKQFLGEDSFSLYLSRLLFLNFSSNEQTEQLTLNCAPALK</sequence>
<evidence type="ECO:0000313" key="2">
    <source>
        <dbReference type="Proteomes" id="UP001066276"/>
    </source>
</evidence>
<dbReference type="AlphaFoldDB" id="A0AAV7NS55"/>
<accession>A0AAV7NS55</accession>
<gene>
    <name evidence="1" type="ORF">NDU88_006118</name>
</gene>
<name>A0AAV7NS55_PLEWA</name>
<reference evidence="1" key="1">
    <citation type="journal article" date="2022" name="bioRxiv">
        <title>Sequencing and chromosome-scale assembly of the giantPleurodeles waltlgenome.</title>
        <authorList>
            <person name="Brown T."/>
            <person name="Elewa A."/>
            <person name="Iarovenko S."/>
            <person name="Subramanian E."/>
            <person name="Araus A.J."/>
            <person name="Petzold A."/>
            <person name="Susuki M."/>
            <person name="Suzuki K.-i.T."/>
            <person name="Hayashi T."/>
            <person name="Toyoda A."/>
            <person name="Oliveira C."/>
            <person name="Osipova E."/>
            <person name="Leigh N.D."/>
            <person name="Simon A."/>
            <person name="Yun M.H."/>
        </authorList>
    </citation>
    <scope>NUCLEOTIDE SEQUENCE</scope>
    <source>
        <strain evidence="1">20211129_DDA</strain>
        <tissue evidence="1">Liver</tissue>
    </source>
</reference>
<organism evidence="1 2">
    <name type="scientific">Pleurodeles waltl</name>
    <name type="common">Iberian ribbed newt</name>
    <dbReference type="NCBI Taxonomy" id="8319"/>
    <lineage>
        <taxon>Eukaryota</taxon>
        <taxon>Metazoa</taxon>
        <taxon>Chordata</taxon>
        <taxon>Craniata</taxon>
        <taxon>Vertebrata</taxon>
        <taxon>Euteleostomi</taxon>
        <taxon>Amphibia</taxon>
        <taxon>Batrachia</taxon>
        <taxon>Caudata</taxon>
        <taxon>Salamandroidea</taxon>
        <taxon>Salamandridae</taxon>
        <taxon>Pleurodelinae</taxon>
        <taxon>Pleurodeles</taxon>
    </lineage>
</organism>